<keyword evidence="3" id="KW-1185">Reference proteome</keyword>
<feature type="domain" description="Aminoglycoside phosphotransferase" evidence="1">
    <location>
        <begin position="117"/>
        <end position="272"/>
    </location>
</feature>
<evidence type="ECO:0000313" key="2">
    <source>
        <dbReference type="EMBL" id="KAF5392415.1"/>
    </source>
</evidence>
<dbReference type="Proteomes" id="UP000518752">
    <property type="component" value="Unassembled WGS sequence"/>
</dbReference>
<organism evidence="2 3">
    <name type="scientific">Collybiopsis confluens</name>
    <dbReference type="NCBI Taxonomy" id="2823264"/>
    <lineage>
        <taxon>Eukaryota</taxon>
        <taxon>Fungi</taxon>
        <taxon>Dikarya</taxon>
        <taxon>Basidiomycota</taxon>
        <taxon>Agaricomycotina</taxon>
        <taxon>Agaricomycetes</taxon>
        <taxon>Agaricomycetidae</taxon>
        <taxon>Agaricales</taxon>
        <taxon>Marasmiineae</taxon>
        <taxon>Omphalotaceae</taxon>
        <taxon>Collybiopsis</taxon>
    </lineage>
</organism>
<comment type="caution">
    <text evidence="2">The sequence shown here is derived from an EMBL/GenBank/DDBJ whole genome shotgun (WGS) entry which is preliminary data.</text>
</comment>
<sequence length="348" mass="38254">MPDLSNLTDLQEYLRCTPFASSKISPLSGGSGNFACRLQLLVPYKGHSTLVLKHGKPYKYEVEALKIIGASVPADSFITTPNVHLYDEKEAVIVMDDCGQHSITLKQFFLDGRCSLELAEKIGSELGEFLHRVHAINRKSNPTTCDLFAHNAEAKRISAFVTYGRLVSTLTGQDKLPALENPPLKIEDGDLQVIREASEKTMTLVMEARDAFVMGDFWPGNVLLSLDSPQGSVKGISIVDWELAKTGLPGLDLGQFTAEMDLLCKFSPSQAAASTRLLSAFHRTYSAEVEAARIALRHWGAHLIAWTPRVAWGGQDDTRDMVCRGVKLVVASAEVEDETVYGMLRQSK</sequence>
<gene>
    <name evidence="2" type="ORF">D9757_002309</name>
</gene>
<accession>A0A8H5I087</accession>
<dbReference type="EMBL" id="JAACJN010000005">
    <property type="protein sequence ID" value="KAF5392415.1"/>
    <property type="molecule type" value="Genomic_DNA"/>
</dbReference>
<evidence type="ECO:0000313" key="3">
    <source>
        <dbReference type="Proteomes" id="UP000518752"/>
    </source>
</evidence>
<dbReference type="AlphaFoldDB" id="A0A8H5I087"/>
<dbReference type="SUPFAM" id="SSF56112">
    <property type="entry name" value="Protein kinase-like (PK-like)"/>
    <property type="match status" value="1"/>
</dbReference>
<evidence type="ECO:0000259" key="1">
    <source>
        <dbReference type="Pfam" id="PF01636"/>
    </source>
</evidence>
<dbReference type="InterPro" id="IPR011009">
    <property type="entry name" value="Kinase-like_dom_sf"/>
</dbReference>
<reference evidence="2 3" key="1">
    <citation type="journal article" date="2020" name="ISME J.">
        <title>Uncovering the hidden diversity of litter-decomposition mechanisms in mushroom-forming fungi.</title>
        <authorList>
            <person name="Floudas D."/>
            <person name="Bentzer J."/>
            <person name="Ahren D."/>
            <person name="Johansson T."/>
            <person name="Persson P."/>
            <person name="Tunlid A."/>
        </authorList>
    </citation>
    <scope>NUCLEOTIDE SEQUENCE [LARGE SCALE GENOMIC DNA]</scope>
    <source>
        <strain evidence="2 3">CBS 406.79</strain>
    </source>
</reference>
<dbReference type="Gene3D" id="3.90.1200.10">
    <property type="match status" value="1"/>
</dbReference>
<dbReference type="OrthoDB" id="25129at2759"/>
<protein>
    <recommendedName>
        <fullName evidence="1">Aminoglycoside phosphotransferase domain-containing protein</fullName>
    </recommendedName>
</protein>
<dbReference type="Pfam" id="PF01636">
    <property type="entry name" value="APH"/>
    <property type="match status" value="1"/>
</dbReference>
<dbReference type="InterPro" id="IPR002575">
    <property type="entry name" value="Aminoglycoside_PTrfase"/>
</dbReference>
<proteinExistence type="predicted"/>
<name>A0A8H5I087_9AGAR</name>